<keyword evidence="2" id="KW-1185">Reference proteome</keyword>
<dbReference type="EMBL" id="JAIWYP010000013">
    <property type="protein sequence ID" value="KAH3718501.1"/>
    <property type="molecule type" value="Genomic_DNA"/>
</dbReference>
<evidence type="ECO:0000313" key="2">
    <source>
        <dbReference type="Proteomes" id="UP000828390"/>
    </source>
</evidence>
<gene>
    <name evidence="1" type="ORF">DPMN_061306</name>
</gene>
<reference evidence="1" key="1">
    <citation type="journal article" date="2019" name="bioRxiv">
        <title>The Genome of the Zebra Mussel, Dreissena polymorpha: A Resource for Invasive Species Research.</title>
        <authorList>
            <person name="McCartney M.A."/>
            <person name="Auch B."/>
            <person name="Kono T."/>
            <person name="Mallez S."/>
            <person name="Zhang Y."/>
            <person name="Obille A."/>
            <person name="Becker A."/>
            <person name="Abrahante J.E."/>
            <person name="Garbe J."/>
            <person name="Badalamenti J.P."/>
            <person name="Herman A."/>
            <person name="Mangelson H."/>
            <person name="Liachko I."/>
            <person name="Sullivan S."/>
            <person name="Sone E.D."/>
            <person name="Koren S."/>
            <person name="Silverstein K.A.T."/>
            <person name="Beckman K.B."/>
            <person name="Gohl D.M."/>
        </authorList>
    </citation>
    <scope>NUCLEOTIDE SEQUENCE</scope>
    <source>
        <strain evidence="1">Duluth1</strain>
        <tissue evidence="1">Whole animal</tissue>
    </source>
</reference>
<organism evidence="1 2">
    <name type="scientific">Dreissena polymorpha</name>
    <name type="common">Zebra mussel</name>
    <name type="synonym">Mytilus polymorpha</name>
    <dbReference type="NCBI Taxonomy" id="45954"/>
    <lineage>
        <taxon>Eukaryota</taxon>
        <taxon>Metazoa</taxon>
        <taxon>Spiralia</taxon>
        <taxon>Lophotrochozoa</taxon>
        <taxon>Mollusca</taxon>
        <taxon>Bivalvia</taxon>
        <taxon>Autobranchia</taxon>
        <taxon>Heteroconchia</taxon>
        <taxon>Euheterodonta</taxon>
        <taxon>Imparidentia</taxon>
        <taxon>Neoheterodontei</taxon>
        <taxon>Myida</taxon>
        <taxon>Dreissenoidea</taxon>
        <taxon>Dreissenidae</taxon>
        <taxon>Dreissena</taxon>
    </lineage>
</organism>
<comment type="caution">
    <text evidence="1">The sequence shown here is derived from an EMBL/GenBank/DDBJ whole genome shotgun (WGS) entry which is preliminary data.</text>
</comment>
<accession>A0A9D4C7H5</accession>
<protein>
    <submittedName>
        <fullName evidence="1">Uncharacterized protein</fullName>
    </submittedName>
</protein>
<dbReference type="Proteomes" id="UP000828390">
    <property type="component" value="Unassembled WGS sequence"/>
</dbReference>
<reference evidence="1" key="2">
    <citation type="submission" date="2020-11" db="EMBL/GenBank/DDBJ databases">
        <authorList>
            <person name="McCartney M.A."/>
            <person name="Auch B."/>
            <person name="Kono T."/>
            <person name="Mallez S."/>
            <person name="Becker A."/>
            <person name="Gohl D.M."/>
            <person name="Silverstein K.A.T."/>
            <person name="Koren S."/>
            <person name="Bechman K.B."/>
            <person name="Herman A."/>
            <person name="Abrahante J.E."/>
            <person name="Garbe J."/>
        </authorList>
    </citation>
    <scope>NUCLEOTIDE SEQUENCE</scope>
    <source>
        <strain evidence="1">Duluth1</strain>
        <tissue evidence="1">Whole animal</tissue>
    </source>
</reference>
<name>A0A9D4C7H5_DREPO</name>
<sequence>MAAKQSTLLPGERATASKHPESLKVIGKKIKKIGTASTAKSAIGTIDVFESNLGDNCSTWTIDYALLR</sequence>
<proteinExistence type="predicted"/>
<dbReference type="AlphaFoldDB" id="A0A9D4C7H5"/>
<evidence type="ECO:0000313" key="1">
    <source>
        <dbReference type="EMBL" id="KAH3718501.1"/>
    </source>
</evidence>